<protein>
    <submittedName>
        <fullName evidence="2">YfiR family protein</fullName>
    </submittedName>
</protein>
<feature type="chain" id="PRO_5019796330" evidence="1">
    <location>
        <begin position="30"/>
        <end position="176"/>
    </location>
</feature>
<dbReference type="RefSeq" id="WP_121280963.1">
    <property type="nucleotide sequence ID" value="NZ_RBZV01000012.1"/>
</dbReference>
<organism evidence="2 3">
    <name type="scientific">Trinickia fusca</name>
    <dbReference type="NCBI Taxonomy" id="2419777"/>
    <lineage>
        <taxon>Bacteria</taxon>
        <taxon>Pseudomonadati</taxon>
        <taxon>Pseudomonadota</taxon>
        <taxon>Betaproteobacteria</taxon>
        <taxon>Burkholderiales</taxon>
        <taxon>Burkholderiaceae</taxon>
        <taxon>Trinickia</taxon>
    </lineage>
</organism>
<comment type="caution">
    <text evidence="2">The sequence shown here is derived from an EMBL/GenBank/DDBJ whole genome shotgun (WGS) entry which is preliminary data.</text>
</comment>
<gene>
    <name evidence="2" type="ORF">D7S89_21920</name>
</gene>
<dbReference type="OrthoDB" id="8527941at2"/>
<proteinExistence type="predicted"/>
<dbReference type="InterPro" id="IPR025293">
    <property type="entry name" value="YfiR/HmsC-like"/>
</dbReference>
<keyword evidence="1" id="KW-0732">Signal</keyword>
<evidence type="ECO:0000256" key="1">
    <source>
        <dbReference type="SAM" id="SignalP"/>
    </source>
</evidence>
<dbReference type="AlphaFoldDB" id="A0A494X4F0"/>
<dbReference type="Proteomes" id="UP000280434">
    <property type="component" value="Unassembled WGS sequence"/>
</dbReference>
<reference evidence="2 3" key="1">
    <citation type="submission" date="2018-10" db="EMBL/GenBank/DDBJ databases">
        <title>Paraburkholderia sp. 7MK8-2, isolated from soil.</title>
        <authorList>
            <person name="Gao Z.-H."/>
            <person name="Qiu L.-H."/>
        </authorList>
    </citation>
    <scope>NUCLEOTIDE SEQUENCE [LARGE SCALE GENOMIC DNA]</scope>
    <source>
        <strain evidence="2 3">7MK8-2</strain>
    </source>
</reference>
<name>A0A494X4F0_9BURK</name>
<dbReference type="EMBL" id="RBZV01000012">
    <property type="protein sequence ID" value="RKP44541.1"/>
    <property type="molecule type" value="Genomic_DNA"/>
</dbReference>
<keyword evidence="3" id="KW-1185">Reference proteome</keyword>
<dbReference type="Pfam" id="PF13689">
    <property type="entry name" value="DUF4154"/>
    <property type="match status" value="1"/>
</dbReference>
<evidence type="ECO:0000313" key="3">
    <source>
        <dbReference type="Proteomes" id="UP000280434"/>
    </source>
</evidence>
<feature type="signal peptide" evidence="1">
    <location>
        <begin position="1"/>
        <end position="29"/>
    </location>
</feature>
<accession>A0A494X4F0</accession>
<sequence>MTSIRRTLCTAGCLLALIAVLRVPARAQANLYALQAAYIFNFTEFADWPVAPAHGPNLVVCANQHSALGTALSKLDGRLVAGKAWRLRPVPEAVGVTACNVLVIDESTAGAPSTKAVLASDAPLLVVRTAEAGDGPYVILLFRDGDKLRFDIDKSEATRRHITLSSKLLRLARSVL</sequence>
<evidence type="ECO:0000313" key="2">
    <source>
        <dbReference type="EMBL" id="RKP44541.1"/>
    </source>
</evidence>